<feature type="non-terminal residue" evidence="1">
    <location>
        <position position="103"/>
    </location>
</feature>
<accession>A0A0F8ZV96</accession>
<sequence>MRNLTLLAATIIGCAIFSGSVVLAAGDLSKQDAITVRVDLGKDGIDKHRFYPDKLTFEAGKYYIFCKITGLDIGQTVTSRRFNILQGEKTDLTVPLACMGISL</sequence>
<protein>
    <submittedName>
        <fullName evidence="1">Uncharacterized protein</fullName>
    </submittedName>
</protein>
<organism evidence="1">
    <name type="scientific">marine sediment metagenome</name>
    <dbReference type="NCBI Taxonomy" id="412755"/>
    <lineage>
        <taxon>unclassified sequences</taxon>
        <taxon>metagenomes</taxon>
        <taxon>ecological metagenomes</taxon>
    </lineage>
</organism>
<proteinExistence type="predicted"/>
<name>A0A0F8ZV96_9ZZZZ</name>
<comment type="caution">
    <text evidence="1">The sequence shown here is derived from an EMBL/GenBank/DDBJ whole genome shotgun (WGS) entry which is preliminary data.</text>
</comment>
<evidence type="ECO:0000313" key="1">
    <source>
        <dbReference type="EMBL" id="KKK70309.1"/>
    </source>
</evidence>
<dbReference type="AlphaFoldDB" id="A0A0F8ZV96"/>
<gene>
    <name evidence="1" type="ORF">LCGC14_2925300</name>
</gene>
<reference evidence="1" key="1">
    <citation type="journal article" date="2015" name="Nature">
        <title>Complex archaea that bridge the gap between prokaryotes and eukaryotes.</title>
        <authorList>
            <person name="Spang A."/>
            <person name="Saw J.H."/>
            <person name="Jorgensen S.L."/>
            <person name="Zaremba-Niedzwiedzka K."/>
            <person name="Martijn J."/>
            <person name="Lind A.E."/>
            <person name="van Eijk R."/>
            <person name="Schleper C."/>
            <person name="Guy L."/>
            <person name="Ettema T.J."/>
        </authorList>
    </citation>
    <scope>NUCLEOTIDE SEQUENCE</scope>
</reference>
<dbReference type="EMBL" id="LAZR01058248">
    <property type="protein sequence ID" value="KKK70309.1"/>
    <property type="molecule type" value="Genomic_DNA"/>
</dbReference>